<evidence type="ECO:0000256" key="1">
    <source>
        <dbReference type="ARBA" id="ARBA00022729"/>
    </source>
</evidence>
<protein>
    <recommendedName>
        <fullName evidence="3">Outer membrane protein beta-barrel domain-containing protein</fullName>
    </recommendedName>
</protein>
<proteinExistence type="predicted"/>
<dbReference type="InterPro" id="IPR011250">
    <property type="entry name" value="OMP/PagP_B-barrel"/>
</dbReference>
<dbReference type="SUPFAM" id="SSF56925">
    <property type="entry name" value="OMPA-like"/>
    <property type="match status" value="1"/>
</dbReference>
<feature type="domain" description="Outer membrane protein beta-barrel" evidence="3">
    <location>
        <begin position="18"/>
        <end position="162"/>
    </location>
</feature>
<evidence type="ECO:0000256" key="2">
    <source>
        <dbReference type="SAM" id="SignalP"/>
    </source>
</evidence>
<accession>A0A3D4V4K2</accession>
<evidence type="ECO:0000259" key="3">
    <source>
        <dbReference type="Pfam" id="PF13505"/>
    </source>
</evidence>
<name>A0A3D4V4K2_9BACT</name>
<sequence length="203" mass="21286">MSRTRFRSMPRLAAAAVALFATFSATRVEAQADAGSTKGLFFGLQYAGASVSVKDAAEDLKFGSGFGLHAGLGISDNVAVLVNFDRSAVTRRGNSDDLTLKQYDALLRMYLLPGASSPVRVFATAGATGRAADRSTKFEGIAPTAGAGVHLGITPHIAITGTALWTFGNLTRLDDITGGSTTKEDFRSTGTRVQVGASLYLFR</sequence>
<comment type="caution">
    <text evidence="4">The sequence shown here is derived from an EMBL/GenBank/DDBJ whole genome shotgun (WGS) entry which is preliminary data.</text>
</comment>
<gene>
    <name evidence="4" type="ORF">DGD08_02430</name>
</gene>
<dbReference type="InterPro" id="IPR027385">
    <property type="entry name" value="Beta-barrel_OMP"/>
</dbReference>
<feature type="chain" id="PRO_5017533280" description="Outer membrane protein beta-barrel domain-containing protein" evidence="2">
    <location>
        <begin position="31"/>
        <end position="203"/>
    </location>
</feature>
<evidence type="ECO:0000313" key="5">
    <source>
        <dbReference type="Proteomes" id="UP000264071"/>
    </source>
</evidence>
<dbReference type="Proteomes" id="UP000264071">
    <property type="component" value="Unassembled WGS sequence"/>
</dbReference>
<organism evidence="4 5">
    <name type="scientific">Gemmatimonas aurantiaca</name>
    <dbReference type="NCBI Taxonomy" id="173480"/>
    <lineage>
        <taxon>Bacteria</taxon>
        <taxon>Pseudomonadati</taxon>
        <taxon>Gemmatimonadota</taxon>
        <taxon>Gemmatimonadia</taxon>
        <taxon>Gemmatimonadales</taxon>
        <taxon>Gemmatimonadaceae</taxon>
        <taxon>Gemmatimonas</taxon>
    </lineage>
</organism>
<dbReference type="AlphaFoldDB" id="A0A3D4V4K2"/>
<dbReference type="Gene3D" id="2.40.160.20">
    <property type="match status" value="1"/>
</dbReference>
<evidence type="ECO:0000313" key="4">
    <source>
        <dbReference type="EMBL" id="HCT56050.1"/>
    </source>
</evidence>
<keyword evidence="1 2" id="KW-0732">Signal</keyword>
<feature type="signal peptide" evidence="2">
    <location>
        <begin position="1"/>
        <end position="30"/>
    </location>
</feature>
<reference evidence="4 5" key="1">
    <citation type="journal article" date="2018" name="Nat. Biotechnol.">
        <title>A standardized bacterial taxonomy based on genome phylogeny substantially revises the tree of life.</title>
        <authorList>
            <person name="Parks D.H."/>
            <person name="Chuvochina M."/>
            <person name="Waite D.W."/>
            <person name="Rinke C."/>
            <person name="Skarshewski A."/>
            <person name="Chaumeil P.A."/>
            <person name="Hugenholtz P."/>
        </authorList>
    </citation>
    <scope>NUCLEOTIDE SEQUENCE [LARGE SCALE GENOMIC DNA]</scope>
    <source>
        <strain evidence="4">UBA8844</strain>
    </source>
</reference>
<dbReference type="EMBL" id="DPIY01000002">
    <property type="protein sequence ID" value="HCT56050.1"/>
    <property type="molecule type" value="Genomic_DNA"/>
</dbReference>
<dbReference type="Pfam" id="PF13505">
    <property type="entry name" value="OMP_b-brl"/>
    <property type="match status" value="1"/>
</dbReference>